<accession>A0A7D5P838</accession>
<reference evidence="2 3" key="1">
    <citation type="submission" date="2020-07" db="EMBL/GenBank/DDBJ databases">
        <title>Halosimplex litoreum sp. nov. and Halosimplex rubrum sp. nov., isolated from different salt environments.</title>
        <authorList>
            <person name="Cui H."/>
        </authorList>
    </citation>
    <scope>NUCLEOTIDE SEQUENCE [LARGE SCALE GENOMIC DNA]</scope>
    <source>
        <strain evidence="2 3">R2</strain>
    </source>
</reference>
<proteinExistence type="predicted"/>
<dbReference type="Pfam" id="PF11755">
    <property type="entry name" value="DUF3311"/>
    <property type="match status" value="1"/>
</dbReference>
<keyword evidence="1" id="KW-0812">Transmembrane</keyword>
<evidence type="ECO:0000313" key="3">
    <source>
        <dbReference type="Proteomes" id="UP000509346"/>
    </source>
</evidence>
<protein>
    <submittedName>
        <fullName evidence="2">DUF3311 domain-containing protein</fullName>
    </submittedName>
</protein>
<feature type="transmembrane region" description="Helical" evidence="1">
    <location>
        <begin position="39"/>
        <end position="57"/>
    </location>
</feature>
<dbReference type="Proteomes" id="UP000509346">
    <property type="component" value="Chromosome"/>
</dbReference>
<dbReference type="RefSeq" id="WP_179918307.1">
    <property type="nucleotide sequence ID" value="NZ_CP058909.1"/>
</dbReference>
<dbReference type="GeneID" id="56084359"/>
<name>A0A7D5P838_9EURY</name>
<organism evidence="2 3">
    <name type="scientific">Halosimplex pelagicum</name>
    <dbReference type="NCBI Taxonomy" id="869886"/>
    <lineage>
        <taxon>Archaea</taxon>
        <taxon>Methanobacteriati</taxon>
        <taxon>Methanobacteriota</taxon>
        <taxon>Stenosarchaea group</taxon>
        <taxon>Halobacteria</taxon>
        <taxon>Halobacteriales</taxon>
        <taxon>Haloarculaceae</taxon>
        <taxon>Halosimplex</taxon>
    </lineage>
</organism>
<dbReference type="EMBL" id="CP058909">
    <property type="protein sequence ID" value="QLH83257.1"/>
    <property type="molecule type" value="Genomic_DNA"/>
</dbReference>
<dbReference type="InterPro" id="IPR021741">
    <property type="entry name" value="DUF3311"/>
</dbReference>
<dbReference type="OrthoDB" id="295408at2157"/>
<keyword evidence="1" id="KW-0472">Membrane</keyword>
<dbReference type="KEGG" id="hpel:HZS54_17180"/>
<keyword evidence="1" id="KW-1133">Transmembrane helix</keyword>
<sequence length="73" mass="8095">MNEYTRLVGWAAIAVALAALSVPWFMWGADGVVAGLPVWVWYHVGWLCLTAVVFWVFTRRAWGLGVEGVSRDG</sequence>
<keyword evidence="3" id="KW-1185">Reference proteome</keyword>
<dbReference type="AlphaFoldDB" id="A0A7D5P838"/>
<feature type="transmembrane region" description="Helical" evidence="1">
    <location>
        <begin position="7"/>
        <end position="27"/>
    </location>
</feature>
<evidence type="ECO:0000256" key="1">
    <source>
        <dbReference type="SAM" id="Phobius"/>
    </source>
</evidence>
<evidence type="ECO:0000313" key="2">
    <source>
        <dbReference type="EMBL" id="QLH83257.1"/>
    </source>
</evidence>
<gene>
    <name evidence="2" type="ORF">HZS54_17180</name>
</gene>